<sequence length="457" mass="51636">MNYTFVVIFLVCLIGCDAQVYTDQDLVKYCNDCMKDGSLSTVRAHPYRCDFFIMCIPTAGDYRVSEMVCSEGLFFDETKKTCDWITDQTHCVRKCNAGDKFRHKSDCNNYYECKNGEFAIKKNTPSETCGKHKRFSEKAQACVEDKTCGKKKDCNIIQNDCPSGYVLIEEDCKCEKRKTCADQYKITQKLEVYQQLKDGVWIELRCISGYNFNLTTCTCSDKISTIYDCPSSYKIHNDKDKYYVKMNNVDVLQTCQPGHNFNISDCQCHPYQSTNNCLKIDIPLATDTKEVHGSYVHDENVEVSNGYGYFNGSAYFVIPALSGNEFPDEFKFSIEFFLLPNQLGNTVAIAGNGRCNTSPTFSVSVEVPFNSSPLLVIQIKTNGTNSETKMSVSFSTWTKLVILKTKNGMELRLDGVPTIIPDVGKVDRHQCAIGAGNMSNMSNFVGRMKNFYFAKCL</sequence>
<keyword evidence="3" id="KW-1185">Reference proteome</keyword>
<reference evidence="4 5" key="1">
    <citation type="submission" date="2025-08" db="UniProtKB">
        <authorList>
            <consortium name="RefSeq"/>
        </authorList>
    </citation>
    <scope>IDENTIFICATION</scope>
</reference>
<dbReference type="Proteomes" id="UP000515154">
    <property type="component" value="Linkage group LG14"/>
</dbReference>
<dbReference type="GO" id="GO:0008061">
    <property type="term" value="F:chitin binding"/>
    <property type="evidence" value="ECO:0007669"/>
    <property type="project" value="InterPro"/>
</dbReference>
<dbReference type="RefSeq" id="XP_036364867.1">
    <property type="nucleotide sequence ID" value="XM_036508974.1"/>
</dbReference>
<evidence type="ECO:0000313" key="4">
    <source>
        <dbReference type="RefSeq" id="XP_036364866.1"/>
    </source>
</evidence>
<protein>
    <submittedName>
        <fullName evidence="4 5">Uncharacterized protein LOC118765988 isoform X1</fullName>
    </submittedName>
</protein>
<keyword evidence="1" id="KW-0732">Signal</keyword>
<dbReference type="InterPro" id="IPR002557">
    <property type="entry name" value="Chitin-bd_dom"/>
</dbReference>
<feature type="signal peptide" evidence="1">
    <location>
        <begin position="1"/>
        <end position="18"/>
    </location>
</feature>
<dbReference type="InterPro" id="IPR013320">
    <property type="entry name" value="ConA-like_dom_sf"/>
</dbReference>
<dbReference type="GO" id="GO:0005576">
    <property type="term" value="C:extracellular region"/>
    <property type="evidence" value="ECO:0007669"/>
    <property type="project" value="InterPro"/>
</dbReference>
<evidence type="ECO:0000313" key="3">
    <source>
        <dbReference type="Proteomes" id="UP000515154"/>
    </source>
</evidence>
<evidence type="ECO:0000259" key="2">
    <source>
        <dbReference type="PROSITE" id="PS50940"/>
    </source>
</evidence>
<gene>
    <name evidence="4 5" type="primary">LOC118765988</name>
</gene>
<dbReference type="Gene3D" id="2.170.140.10">
    <property type="entry name" value="Chitin binding domain"/>
    <property type="match status" value="1"/>
</dbReference>
<feature type="chain" id="PRO_5045019849" evidence="1">
    <location>
        <begin position="19"/>
        <end position="457"/>
    </location>
</feature>
<dbReference type="InterPro" id="IPR036508">
    <property type="entry name" value="Chitin-bd_dom_sf"/>
</dbReference>
<dbReference type="SMART" id="SM00494">
    <property type="entry name" value="ChtBD2"/>
    <property type="match status" value="3"/>
</dbReference>
<evidence type="ECO:0000313" key="5">
    <source>
        <dbReference type="RefSeq" id="XP_036364867.1"/>
    </source>
</evidence>
<dbReference type="KEGG" id="osn:118765988"/>
<dbReference type="SUPFAM" id="SSF49899">
    <property type="entry name" value="Concanavalin A-like lectins/glucanases"/>
    <property type="match status" value="1"/>
</dbReference>
<dbReference type="PROSITE" id="PS50940">
    <property type="entry name" value="CHIT_BIND_II"/>
    <property type="match status" value="1"/>
</dbReference>
<organism evidence="3 4">
    <name type="scientific">Octopus sinensis</name>
    <name type="common">East Asian common octopus</name>
    <dbReference type="NCBI Taxonomy" id="2607531"/>
    <lineage>
        <taxon>Eukaryota</taxon>
        <taxon>Metazoa</taxon>
        <taxon>Spiralia</taxon>
        <taxon>Lophotrochozoa</taxon>
        <taxon>Mollusca</taxon>
        <taxon>Cephalopoda</taxon>
        <taxon>Coleoidea</taxon>
        <taxon>Octopodiformes</taxon>
        <taxon>Octopoda</taxon>
        <taxon>Incirrata</taxon>
        <taxon>Octopodidae</taxon>
        <taxon>Octopus</taxon>
    </lineage>
</organism>
<dbReference type="Pfam" id="PF01607">
    <property type="entry name" value="CBM_14"/>
    <property type="match status" value="1"/>
</dbReference>
<evidence type="ECO:0000256" key="1">
    <source>
        <dbReference type="SAM" id="SignalP"/>
    </source>
</evidence>
<dbReference type="RefSeq" id="XP_036364866.1">
    <property type="nucleotide sequence ID" value="XM_036508973.1"/>
</dbReference>
<dbReference type="SUPFAM" id="SSF57625">
    <property type="entry name" value="Invertebrate chitin-binding proteins"/>
    <property type="match status" value="1"/>
</dbReference>
<feature type="domain" description="Chitin-binding type-2" evidence="2">
    <location>
        <begin position="30"/>
        <end position="93"/>
    </location>
</feature>
<dbReference type="AlphaFoldDB" id="A0A7E6FAS5"/>
<proteinExistence type="predicted"/>
<name>A0A7E6FAS5_9MOLL</name>
<accession>A0A7E6FAS5</accession>